<dbReference type="InterPro" id="IPR050535">
    <property type="entry name" value="DNA_Repair-Maintenance_Comp"/>
</dbReference>
<dbReference type="SUPFAM" id="SSF56300">
    <property type="entry name" value="Metallo-dependent phosphatases"/>
    <property type="match status" value="1"/>
</dbReference>
<evidence type="ECO:0000313" key="2">
    <source>
        <dbReference type="EMBL" id="GAG89761.1"/>
    </source>
</evidence>
<dbReference type="EMBL" id="BART01010634">
    <property type="protein sequence ID" value="GAG89761.1"/>
    <property type="molecule type" value="Genomic_DNA"/>
</dbReference>
<dbReference type="Gene3D" id="3.60.21.10">
    <property type="match status" value="1"/>
</dbReference>
<accession>X1CZV5</accession>
<proteinExistence type="predicted"/>
<feature type="non-terminal residue" evidence="2">
    <location>
        <position position="269"/>
    </location>
</feature>
<feature type="domain" description="Calcineurin-like phosphoesterase" evidence="1">
    <location>
        <begin position="1"/>
        <end position="191"/>
    </location>
</feature>
<dbReference type="Pfam" id="PF00149">
    <property type="entry name" value="Metallophos"/>
    <property type="match status" value="1"/>
</dbReference>
<name>X1CZV5_9ZZZZ</name>
<evidence type="ECO:0000259" key="1">
    <source>
        <dbReference type="Pfam" id="PF00149"/>
    </source>
</evidence>
<dbReference type="InterPro" id="IPR004843">
    <property type="entry name" value="Calcineurin-like_PHP"/>
</dbReference>
<protein>
    <recommendedName>
        <fullName evidence="1">Calcineurin-like phosphoesterase domain-containing protein</fullName>
    </recommendedName>
</protein>
<comment type="caution">
    <text evidence="2">The sequence shown here is derived from an EMBL/GenBank/DDBJ whole genome shotgun (WGS) entry which is preliminary data.</text>
</comment>
<organism evidence="2">
    <name type="scientific">marine sediment metagenome</name>
    <dbReference type="NCBI Taxonomy" id="412755"/>
    <lineage>
        <taxon>unclassified sequences</taxon>
        <taxon>metagenomes</taxon>
        <taxon>ecological metagenomes</taxon>
    </lineage>
</organism>
<gene>
    <name evidence="2" type="ORF">S01H4_23033</name>
</gene>
<dbReference type="GO" id="GO:0016787">
    <property type="term" value="F:hydrolase activity"/>
    <property type="evidence" value="ECO:0007669"/>
    <property type="project" value="InterPro"/>
</dbReference>
<dbReference type="AlphaFoldDB" id="X1CZV5"/>
<dbReference type="InterPro" id="IPR029052">
    <property type="entry name" value="Metallo-depent_PP-like"/>
</dbReference>
<dbReference type="PANTHER" id="PTHR30337">
    <property type="entry name" value="COMPONENT OF ATP-DEPENDENT DSDNA EXONUCLEASE"/>
    <property type="match status" value="1"/>
</dbReference>
<sequence>MKFAVTADIHFSAYSQDLPWDDHPERLMSLKNALFDVADKCRKRNVDTIVIAGDLLHNKSIIHTTAQDVMLEYFRDQNDMKFYVIDGNHDLSGKGVDSVSALKSLESVENVRWISHQSKGELGHGVDNILFVPFYPGMKDYITAPTTKADILISHFGLSEAMLSSGISIPSSIKAKDLSKFKLVILGHYHLPQAMLYKKTHIYYTGSPIQLDWGEKNEEKRFLIFDTEKLKDVESIPTTGYKQYVQFDLDAKNKTKVIKEAKKLRDDGH</sequence>
<reference evidence="2" key="1">
    <citation type="journal article" date="2014" name="Front. Microbiol.">
        <title>High frequency of phylogenetically diverse reductive dehalogenase-homologous genes in deep subseafloor sedimentary metagenomes.</title>
        <authorList>
            <person name="Kawai M."/>
            <person name="Futagami T."/>
            <person name="Toyoda A."/>
            <person name="Takaki Y."/>
            <person name="Nishi S."/>
            <person name="Hori S."/>
            <person name="Arai W."/>
            <person name="Tsubouchi T."/>
            <person name="Morono Y."/>
            <person name="Uchiyama I."/>
            <person name="Ito T."/>
            <person name="Fujiyama A."/>
            <person name="Inagaki F."/>
            <person name="Takami H."/>
        </authorList>
    </citation>
    <scope>NUCLEOTIDE SEQUENCE</scope>
    <source>
        <strain evidence="2">Expedition CK06-06</strain>
    </source>
</reference>